<comment type="caution">
    <text evidence="2">The sequence shown here is derived from an EMBL/GenBank/DDBJ whole genome shotgun (WGS) entry which is preliminary data.</text>
</comment>
<keyword evidence="3" id="KW-1185">Reference proteome</keyword>
<feature type="region of interest" description="Disordered" evidence="1">
    <location>
        <begin position="1"/>
        <end position="30"/>
    </location>
</feature>
<sequence>MVFHPNSSARRSCARSTDSPGTSLLRLGGEGSWSNTPTVTYQPVMGDRFTQSLLQSVPPAAVIQLIQGSWPV</sequence>
<name>A0ABT5KHA6_9BURK</name>
<protein>
    <submittedName>
        <fullName evidence="2">Uncharacterized protein</fullName>
    </submittedName>
</protein>
<feature type="compositionally biased region" description="Polar residues" evidence="1">
    <location>
        <begin position="1"/>
        <end position="22"/>
    </location>
</feature>
<gene>
    <name evidence="2" type="ORF">PRZ03_15165</name>
</gene>
<organism evidence="2 3">
    <name type="scientific">Roseateles albus</name>
    <dbReference type="NCBI Taxonomy" id="2987525"/>
    <lineage>
        <taxon>Bacteria</taxon>
        <taxon>Pseudomonadati</taxon>
        <taxon>Pseudomonadota</taxon>
        <taxon>Betaproteobacteria</taxon>
        <taxon>Burkholderiales</taxon>
        <taxon>Sphaerotilaceae</taxon>
        <taxon>Roseateles</taxon>
    </lineage>
</organism>
<dbReference type="Proteomes" id="UP001221189">
    <property type="component" value="Unassembled WGS sequence"/>
</dbReference>
<evidence type="ECO:0000256" key="1">
    <source>
        <dbReference type="SAM" id="MobiDB-lite"/>
    </source>
</evidence>
<reference evidence="2 3" key="1">
    <citation type="submission" date="2022-10" db="EMBL/GenBank/DDBJ databases">
        <title>Paucibacter sp. hw1 Genome sequencing.</title>
        <authorList>
            <person name="Park S."/>
        </authorList>
    </citation>
    <scope>NUCLEOTIDE SEQUENCE [LARGE SCALE GENOMIC DNA]</scope>
    <source>
        <strain evidence="3">hw1</strain>
    </source>
</reference>
<evidence type="ECO:0000313" key="3">
    <source>
        <dbReference type="Proteomes" id="UP001221189"/>
    </source>
</evidence>
<accession>A0ABT5KHA6</accession>
<dbReference type="RefSeq" id="WP_263556718.1">
    <property type="nucleotide sequence ID" value="NZ_JAQQXT010000009.1"/>
</dbReference>
<proteinExistence type="predicted"/>
<dbReference type="EMBL" id="JAQQXT010000009">
    <property type="protein sequence ID" value="MDC8772924.1"/>
    <property type="molecule type" value="Genomic_DNA"/>
</dbReference>
<evidence type="ECO:0000313" key="2">
    <source>
        <dbReference type="EMBL" id="MDC8772924.1"/>
    </source>
</evidence>